<dbReference type="InterPro" id="IPR023247">
    <property type="entry name" value="IC97/Dnai7-like"/>
</dbReference>
<evidence type="ECO:0000256" key="2">
    <source>
        <dbReference type="SAM" id="MobiDB-lite"/>
    </source>
</evidence>
<dbReference type="Proteomes" id="UP000729913">
    <property type="component" value="Unassembled WGS sequence"/>
</dbReference>
<reference evidence="5" key="2">
    <citation type="submission" date="2021-04" db="EMBL/GenBank/DDBJ databases">
        <title>Genome-wide patterns of bracovirus chromosomal integration into multiple host tissues during parasitism.</title>
        <authorList>
            <person name="Chebbi M.A.C."/>
        </authorList>
    </citation>
    <scope>NUCLEOTIDE SEQUENCE</scope>
    <source>
        <tissue evidence="5">Whole body</tissue>
    </source>
</reference>
<gene>
    <name evidence="5" type="ORF">G9C98_006564</name>
</gene>
<dbReference type="GO" id="GO:0048487">
    <property type="term" value="F:beta-tubulin binding"/>
    <property type="evidence" value="ECO:0007669"/>
    <property type="project" value="TreeGrafter"/>
</dbReference>
<accession>A0A8J5URS8</accession>
<name>A0A8J5URS8_9HYME</name>
<evidence type="ECO:0000259" key="3">
    <source>
        <dbReference type="Pfam" id="PF12366"/>
    </source>
</evidence>
<keyword evidence="6" id="KW-1185">Reference proteome</keyword>
<sequence>MKEQEKSRAAATAETEKQKNVLIKDMLEEIRVETFKSETEALIDEDEAKKRKVQLEKTWHVITTNEKLFMDDALLNKQEDEWIQYMICDGLPNPGILSELNTFLFLWDLQDEEASMINISDKCQVVIYLLLKLDNIIDFSLMESPEYIEDCKKVRKIFRDKLKYWIDLATYRLLRQIERDMVRENLRNARFVKEANEMICCIWALIRLPISIKQFSERDSRKPIEIIFKELDLSVKMPLDLDCYAMSIRGLWIQYDHYSDQGSSFFMPDVPQEYRMNEDLLTFCQNAYDTKVKTREEQVEGRRLRLEEKKLMVERLSNPSQFTAAKTEKKGKQAKKASPQAGKAKKTEPEPEPEPLPYLPTPEEIILQKEEENRKELRKLLFTRCEKTEINLRKYRILGGVHHIDLIYQPPQPKDMRGDIFLTTIQLPKELRYVPFLRPYKAPPPAPDAERTPEVIEAEMKALEAAMEALVLVTFKLPESVLWFEPPLVAHWISDKKIWSTQDVHDIKYNEEKQIITFRTGRLGIHGLAAFKFINLPFQSWELKPEAGKTGGVTLSISAAIVQVEFVVRENSVSLNSLIGGTTTALQYLIGSYMNLNLLIRKMRAAGCDLFPERDAFSYIKGLPVKHPIAEKHLQACMGLLSTAYMFSWSRWNSAVSARQIIMQIKELHGCVAKEQTNKMLMVTPLRTNFIDCTEVGSEFSDKLIPGEETKFFADVYHLALHTAGIKSRLLMKKVSFKLATTVTKLLLATNVISMSS</sequence>
<comment type="similarity">
    <text evidence="1">Belongs to the DNAI7 family.</text>
</comment>
<dbReference type="PANTHER" id="PTHR20929">
    <property type="entry name" value="LUNG ADENOMA SUSCEPTIBILITY 1-RELATED"/>
    <property type="match status" value="1"/>
</dbReference>
<evidence type="ECO:0000259" key="4">
    <source>
        <dbReference type="Pfam" id="PF15927"/>
    </source>
</evidence>
<evidence type="ECO:0000313" key="6">
    <source>
        <dbReference type="Proteomes" id="UP000729913"/>
    </source>
</evidence>
<organism evidence="5 6">
    <name type="scientific">Cotesia typhae</name>
    <dbReference type="NCBI Taxonomy" id="2053667"/>
    <lineage>
        <taxon>Eukaryota</taxon>
        <taxon>Metazoa</taxon>
        <taxon>Ecdysozoa</taxon>
        <taxon>Arthropoda</taxon>
        <taxon>Hexapoda</taxon>
        <taxon>Insecta</taxon>
        <taxon>Pterygota</taxon>
        <taxon>Neoptera</taxon>
        <taxon>Endopterygota</taxon>
        <taxon>Hymenoptera</taxon>
        <taxon>Apocrita</taxon>
        <taxon>Ichneumonoidea</taxon>
        <taxon>Braconidae</taxon>
        <taxon>Microgastrinae</taxon>
        <taxon>Cotesia</taxon>
    </lineage>
</organism>
<evidence type="ECO:0008006" key="7">
    <source>
        <dbReference type="Google" id="ProtNLM"/>
    </source>
</evidence>
<proteinExistence type="inferred from homology"/>
<reference evidence="5" key="1">
    <citation type="submission" date="2020-03" db="EMBL/GenBank/DDBJ databases">
        <authorList>
            <person name="Chebbi M.A."/>
            <person name="Drezen J.M."/>
        </authorList>
    </citation>
    <scope>NUCLEOTIDE SEQUENCE</scope>
    <source>
        <tissue evidence="5">Whole body</tissue>
    </source>
</reference>
<feature type="domain" description="IC97/Casc1 N-terminal" evidence="4">
    <location>
        <begin position="29"/>
        <end position="207"/>
    </location>
</feature>
<protein>
    <recommendedName>
        <fullName evidence="7">Axonemal 84 kDa protein</fullName>
    </recommendedName>
</protein>
<dbReference type="EMBL" id="JAAOIC020000044">
    <property type="protein sequence ID" value="KAG8038237.1"/>
    <property type="molecule type" value="Genomic_DNA"/>
</dbReference>
<feature type="region of interest" description="Disordered" evidence="2">
    <location>
        <begin position="317"/>
        <end position="360"/>
    </location>
</feature>
<comment type="caution">
    <text evidence="5">The sequence shown here is derived from an EMBL/GenBank/DDBJ whole genome shotgun (WGS) entry which is preliminary data.</text>
</comment>
<dbReference type="Pfam" id="PF15927">
    <property type="entry name" value="Casc1_N"/>
    <property type="match status" value="1"/>
</dbReference>
<dbReference type="InterPro" id="IPR031826">
    <property type="entry name" value="IC97/Casc1_N"/>
</dbReference>
<dbReference type="GO" id="GO:0008017">
    <property type="term" value="F:microtubule binding"/>
    <property type="evidence" value="ECO:0007669"/>
    <property type="project" value="TreeGrafter"/>
</dbReference>
<dbReference type="GO" id="GO:0005930">
    <property type="term" value="C:axoneme"/>
    <property type="evidence" value="ECO:0007669"/>
    <property type="project" value="TreeGrafter"/>
</dbReference>
<evidence type="ECO:0000256" key="1">
    <source>
        <dbReference type="ARBA" id="ARBA00024332"/>
    </source>
</evidence>
<dbReference type="OrthoDB" id="297923at2759"/>
<evidence type="ECO:0000313" key="5">
    <source>
        <dbReference type="EMBL" id="KAG8038237.1"/>
    </source>
</evidence>
<dbReference type="InterPro" id="IPR022110">
    <property type="entry name" value="CASC1_C"/>
</dbReference>
<dbReference type="AlphaFoldDB" id="A0A8J5URS8"/>
<dbReference type="PANTHER" id="PTHR20929:SF11">
    <property type="entry name" value="DYNEIN AXONEMAL INTERMEDIATE CHAIN 7"/>
    <property type="match status" value="1"/>
</dbReference>
<dbReference type="Pfam" id="PF12366">
    <property type="entry name" value="Casc1_C"/>
    <property type="match status" value="1"/>
</dbReference>
<feature type="domain" description="CASC1 C-terminal" evidence="3">
    <location>
        <begin position="498"/>
        <end position="700"/>
    </location>
</feature>